<reference evidence="2" key="1">
    <citation type="journal article" date="2012" name="Nat. Biotechnol.">
        <title>Reference genome sequence of the model plant Setaria.</title>
        <authorList>
            <person name="Bennetzen J.L."/>
            <person name="Schmutz J."/>
            <person name="Wang H."/>
            <person name="Percifield R."/>
            <person name="Hawkins J."/>
            <person name="Pontaroli A.C."/>
            <person name="Estep M."/>
            <person name="Feng L."/>
            <person name="Vaughn J.N."/>
            <person name="Grimwood J."/>
            <person name="Jenkins J."/>
            <person name="Barry K."/>
            <person name="Lindquist E."/>
            <person name="Hellsten U."/>
            <person name="Deshpande S."/>
            <person name="Wang X."/>
            <person name="Wu X."/>
            <person name="Mitros T."/>
            <person name="Triplett J."/>
            <person name="Yang X."/>
            <person name="Ye C.Y."/>
            <person name="Mauro-Herrera M."/>
            <person name="Wang L."/>
            <person name="Li P."/>
            <person name="Sharma M."/>
            <person name="Sharma R."/>
            <person name="Ronald P.C."/>
            <person name="Panaud O."/>
            <person name="Kellogg E.A."/>
            <person name="Brutnell T.P."/>
            <person name="Doust A.N."/>
            <person name="Tuskan G.A."/>
            <person name="Rokhsar D."/>
            <person name="Devos K.M."/>
        </authorList>
    </citation>
    <scope>NUCLEOTIDE SEQUENCE [LARGE SCALE GENOMIC DNA]</scope>
    <source>
        <strain evidence="2">cv. Yugu1</strain>
    </source>
</reference>
<evidence type="ECO:0000313" key="1">
    <source>
        <dbReference type="EnsemblPlants" id="KQL03268"/>
    </source>
</evidence>
<protein>
    <submittedName>
        <fullName evidence="1">Uncharacterized protein</fullName>
    </submittedName>
</protein>
<dbReference type="Gramene" id="KQL03268">
    <property type="protein sequence ID" value="KQL03268"/>
    <property type="gene ID" value="SETIT_005516mg"/>
</dbReference>
<keyword evidence="2" id="KW-1185">Reference proteome</keyword>
<organism evidence="1 2">
    <name type="scientific">Setaria italica</name>
    <name type="common">Foxtail millet</name>
    <name type="synonym">Panicum italicum</name>
    <dbReference type="NCBI Taxonomy" id="4555"/>
    <lineage>
        <taxon>Eukaryota</taxon>
        <taxon>Viridiplantae</taxon>
        <taxon>Streptophyta</taxon>
        <taxon>Embryophyta</taxon>
        <taxon>Tracheophyta</taxon>
        <taxon>Spermatophyta</taxon>
        <taxon>Magnoliopsida</taxon>
        <taxon>Liliopsida</taxon>
        <taxon>Poales</taxon>
        <taxon>Poaceae</taxon>
        <taxon>PACMAD clade</taxon>
        <taxon>Panicoideae</taxon>
        <taxon>Panicodae</taxon>
        <taxon>Paniceae</taxon>
        <taxon>Cenchrinae</taxon>
        <taxon>Setaria</taxon>
    </lineage>
</organism>
<evidence type="ECO:0000313" key="2">
    <source>
        <dbReference type="Proteomes" id="UP000004995"/>
    </source>
</evidence>
<reference evidence="1" key="2">
    <citation type="submission" date="2018-08" db="UniProtKB">
        <authorList>
            <consortium name="EnsemblPlants"/>
        </authorList>
    </citation>
    <scope>IDENTIFICATION</scope>
    <source>
        <strain evidence="1">Yugu1</strain>
    </source>
</reference>
<dbReference type="Proteomes" id="UP000004995">
    <property type="component" value="Unassembled WGS sequence"/>
</dbReference>
<proteinExistence type="predicted"/>
<dbReference type="InParanoid" id="K3XUA9"/>
<dbReference type="HOGENOM" id="CLU_2853967_0_0_1"/>
<accession>K3XUA9</accession>
<sequence length="65" mass="7481">MLISILLSKNLATPRHSYNIKHLQLINSEHFSNGLFASNQTYGVQICLLRPGLPYLMLIRRTTLR</sequence>
<dbReference type="EMBL" id="AGNK02002735">
    <property type="status" value="NOT_ANNOTATED_CDS"/>
    <property type="molecule type" value="Genomic_DNA"/>
</dbReference>
<dbReference type="AlphaFoldDB" id="K3XUA9"/>
<dbReference type="EnsemblPlants" id="KQL03268">
    <property type="protein sequence ID" value="KQL03268"/>
    <property type="gene ID" value="SETIT_005516mg"/>
</dbReference>
<name>K3XUA9_SETIT</name>